<dbReference type="Pfam" id="PF26596">
    <property type="entry name" value="PEF-CTERM_ARCH"/>
    <property type="match status" value="1"/>
</dbReference>
<reference evidence="3 4" key="1">
    <citation type="submission" date="2013-08" db="EMBL/GenBank/DDBJ databases">
        <authorList>
            <consortium name="DOE Joint Genome Institute"/>
            <person name="Eisen J."/>
            <person name="Huntemann M."/>
            <person name="Han J."/>
            <person name="Chen A."/>
            <person name="Kyrpides N."/>
            <person name="Mavromatis K."/>
            <person name="Markowitz V."/>
            <person name="Palaniappan K."/>
            <person name="Ivanova N."/>
            <person name="Schaumberg A."/>
            <person name="Pati A."/>
            <person name="Liolios K."/>
            <person name="Nordberg H.P."/>
            <person name="Cantor M.N."/>
            <person name="Hua S.X."/>
            <person name="Woyke T."/>
        </authorList>
    </citation>
    <scope>NUCLEOTIDE SEQUENCE [LARGE SCALE GENOMIC DNA]</scope>
    <source>
        <strain evidence="3 4">DSM 2278</strain>
    </source>
</reference>
<feature type="domain" description="PEF-CTERM protein sorting" evidence="2">
    <location>
        <begin position="198"/>
        <end position="222"/>
    </location>
</feature>
<accession>W9DU90</accession>
<comment type="caution">
    <text evidence="3">The sequence shown here is derived from an EMBL/GenBank/DDBJ whole genome shotgun (WGS) entry which is preliminary data.</text>
</comment>
<organism evidence="3 4">
    <name type="scientific">Methanolobus tindarius DSM 2278</name>
    <dbReference type="NCBI Taxonomy" id="1090322"/>
    <lineage>
        <taxon>Archaea</taxon>
        <taxon>Methanobacteriati</taxon>
        <taxon>Methanobacteriota</taxon>
        <taxon>Stenosarchaea group</taxon>
        <taxon>Methanomicrobia</taxon>
        <taxon>Methanosarcinales</taxon>
        <taxon>Methanosarcinaceae</taxon>
        <taxon>Methanolobus</taxon>
    </lineage>
</organism>
<dbReference type="InterPro" id="IPR017474">
    <property type="entry name" value="PEF_CTERM_C"/>
</dbReference>
<proteinExistence type="predicted"/>
<keyword evidence="1" id="KW-0812">Transmembrane</keyword>
<evidence type="ECO:0000313" key="4">
    <source>
        <dbReference type="Proteomes" id="UP000019483"/>
    </source>
</evidence>
<dbReference type="Proteomes" id="UP000019483">
    <property type="component" value="Unassembled WGS sequence"/>
</dbReference>
<dbReference type="RefSeq" id="WP_023846317.1">
    <property type="nucleotide sequence ID" value="NZ_AZAJ01000001.1"/>
</dbReference>
<dbReference type="AlphaFoldDB" id="W9DU90"/>
<keyword evidence="1" id="KW-0472">Membrane</keyword>
<sequence length="223" mass="23861">MKIKTDFIKIVIKSALLTMLLVGAAGVASASISYDTSPGTDAPPTNLGPYTMTPFPADTNPLYTDISFLSTPCGGTLDFSIPVSHCIIGHGWATWSHEYAGDVYSTKGETSLTMTMPDDTGAFYFYVEPCSYDIFDITATADDGTTTTIAVNGDSGAQYFGFYTTDGTHVDSITLQCEDYYAVGEFAIACPPINSQNIPEFPSVALPVAAVIGLAFIFQRRKD</sequence>
<feature type="transmembrane region" description="Helical" evidence="1">
    <location>
        <begin position="201"/>
        <end position="218"/>
    </location>
</feature>
<evidence type="ECO:0000259" key="2">
    <source>
        <dbReference type="Pfam" id="PF26596"/>
    </source>
</evidence>
<dbReference type="STRING" id="1090322.MettiDRAFT_2679"/>
<dbReference type="EMBL" id="AZAJ01000001">
    <property type="protein sequence ID" value="ETA69185.1"/>
    <property type="molecule type" value="Genomic_DNA"/>
</dbReference>
<evidence type="ECO:0000313" key="3">
    <source>
        <dbReference type="EMBL" id="ETA69185.1"/>
    </source>
</evidence>
<dbReference type="NCBIfam" id="TIGR03024">
    <property type="entry name" value="arch_PEF_CTERM"/>
    <property type="match status" value="1"/>
</dbReference>
<keyword evidence="1" id="KW-1133">Transmembrane helix</keyword>
<protein>
    <recommendedName>
        <fullName evidence="2">PEF-CTERM protein sorting domain-containing protein</fullName>
    </recommendedName>
</protein>
<keyword evidence="4" id="KW-1185">Reference proteome</keyword>
<evidence type="ECO:0000256" key="1">
    <source>
        <dbReference type="SAM" id="Phobius"/>
    </source>
</evidence>
<name>W9DU90_METTI</name>
<gene>
    <name evidence="3" type="ORF">MettiDRAFT_2679</name>
</gene>